<sequence>MWFVIGGLVLLALVAGLAARRNRGGTARGELRDHGDHAQAHLYSNLHAQQNNTMGPF</sequence>
<evidence type="ECO:0000313" key="2">
    <source>
        <dbReference type="Proteomes" id="UP001597351"/>
    </source>
</evidence>
<reference evidence="2" key="1">
    <citation type="journal article" date="2019" name="Int. J. Syst. Evol. Microbiol.">
        <title>The Global Catalogue of Microorganisms (GCM) 10K type strain sequencing project: providing services to taxonomists for standard genome sequencing and annotation.</title>
        <authorList>
            <consortium name="The Broad Institute Genomics Platform"/>
            <consortium name="The Broad Institute Genome Sequencing Center for Infectious Disease"/>
            <person name="Wu L."/>
            <person name="Ma J."/>
        </authorList>
    </citation>
    <scope>NUCLEOTIDE SEQUENCE [LARGE SCALE GENOMIC DNA]</scope>
    <source>
        <strain evidence="2">CGMCC 1.12477</strain>
    </source>
</reference>
<organism evidence="1 2">
    <name type="scientific">Nocardioides aestuarii</name>
    <dbReference type="NCBI Taxonomy" id="252231"/>
    <lineage>
        <taxon>Bacteria</taxon>
        <taxon>Bacillati</taxon>
        <taxon>Actinomycetota</taxon>
        <taxon>Actinomycetes</taxon>
        <taxon>Propionibacteriales</taxon>
        <taxon>Nocardioidaceae</taxon>
        <taxon>Nocardioides</taxon>
    </lineage>
</organism>
<keyword evidence="2" id="KW-1185">Reference proteome</keyword>
<evidence type="ECO:0000313" key="1">
    <source>
        <dbReference type="EMBL" id="MFD1946810.1"/>
    </source>
</evidence>
<comment type="caution">
    <text evidence="1">The sequence shown here is derived from an EMBL/GenBank/DDBJ whole genome shotgun (WGS) entry which is preliminary data.</text>
</comment>
<name>A0ABW4TLN5_9ACTN</name>
<protein>
    <recommendedName>
        <fullName evidence="3">LPXTG cell wall anchor domain-containing protein</fullName>
    </recommendedName>
</protein>
<accession>A0ABW4TLN5</accession>
<gene>
    <name evidence="1" type="ORF">ACFSDE_08400</name>
</gene>
<proteinExistence type="predicted"/>
<dbReference type="EMBL" id="JBHUGD010000003">
    <property type="protein sequence ID" value="MFD1946810.1"/>
    <property type="molecule type" value="Genomic_DNA"/>
</dbReference>
<evidence type="ECO:0008006" key="3">
    <source>
        <dbReference type="Google" id="ProtNLM"/>
    </source>
</evidence>
<dbReference type="Proteomes" id="UP001597351">
    <property type="component" value="Unassembled WGS sequence"/>
</dbReference>
<dbReference type="RefSeq" id="WP_343917310.1">
    <property type="nucleotide sequence ID" value="NZ_BAAAJT010000002.1"/>
</dbReference>